<name>A0ABQ8N9G9_PYRGI</name>
<feature type="compositionally biased region" description="Basic and acidic residues" evidence="1">
    <location>
        <begin position="8"/>
        <end position="22"/>
    </location>
</feature>
<dbReference type="PANTHER" id="PTHR46082">
    <property type="entry name" value="ATP/GTP-BINDING PROTEIN-RELATED"/>
    <property type="match status" value="1"/>
</dbReference>
<organism evidence="2 3">
    <name type="scientific">Pyricularia grisea</name>
    <name type="common">Crabgrass-specific blast fungus</name>
    <name type="synonym">Magnaporthe grisea</name>
    <dbReference type="NCBI Taxonomy" id="148305"/>
    <lineage>
        <taxon>Eukaryota</taxon>
        <taxon>Fungi</taxon>
        <taxon>Dikarya</taxon>
        <taxon>Ascomycota</taxon>
        <taxon>Pezizomycotina</taxon>
        <taxon>Sordariomycetes</taxon>
        <taxon>Sordariomycetidae</taxon>
        <taxon>Magnaporthales</taxon>
        <taxon>Pyriculariaceae</taxon>
        <taxon>Pyricularia</taxon>
    </lineage>
</organism>
<reference evidence="2" key="1">
    <citation type="submission" date="2021-01" db="EMBL/GenBank/DDBJ databases">
        <title>Deciphering the adaptive evolutionary patterns associated with biogeogrpahic diversity in the finger millet blast pathogen Magnaporthe oryzae in Eastern Africa.</title>
        <authorList>
            <person name="Onyema G."/>
            <person name="Shittu T.A."/>
            <person name="Dodsworth S."/>
            <person name="Devilliers S."/>
            <person name="Muthumeenakshi S."/>
            <person name="Sreenivasaprasad S."/>
        </authorList>
    </citation>
    <scope>NUCLEOTIDE SEQUENCE</scope>
    <source>
        <strain evidence="2">D15/s37</strain>
    </source>
</reference>
<dbReference type="Gene3D" id="3.40.50.1580">
    <property type="entry name" value="Nucleoside phosphorylase domain"/>
    <property type="match status" value="1"/>
</dbReference>
<evidence type="ECO:0008006" key="4">
    <source>
        <dbReference type="Google" id="ProtNLM"/>
    </source>
</evidence>
<accession>A0ABQ8N9G9</accession>
<evidence type="ECO:0000256" key="1">
    <source>
        <dbReference type="SAM" id="MobiDB-lite"/>
    </source>
</evidence>
<sequence>MRVPCRLPDQDTMHGTKPELRPTEPSIELSEDVKERLRAAGDVEGFGRSQVWETAVCAGRLDGQDYDKLYTTGEDGGETVVDRALRPISQRIRVWYGRIGFGEKLVKDARKRDQLRDEYDFIGFEMEAAGTMNRIPVGVIRGVCDYGDLHKNKRWQPYAAAMAAAYAKAVLAAIPAKASFASIPTAPSPVASPPHSIFYGPIIGQKVIAGTSMQGTNTINFS</sequence>
<evidence type="ECO:0000313" key="3">
    <source>
        <dbReference type="Proteomes" id="UP001059893"/>
    </source>
</evidence>
<keyword evidence="3" id="KW-1185">Reference proteome</keyword>
<dbReference type="SUPFAM" id="SSF53167">
    <property type="entry name" value="Purine and uridine phosphorylases"/>
    <property type="match status" value="1"/>
</dbReference>
<dbReference type="PANTHER" id="PTHR46082:SF11">
    <property type="entry name" value="AAA+ ATPASE DOMAIN-CONTAINING PROTEIN-RELATED"/>
    <property type="match status" value="1"/>
</dbReference>
<dbReference type="InterPro" id="IPR035994">
    <property type="entry name" value="Nucleoside_phosphorylase_sf"/>
</dbReference>
<dbReference type="Proteomes" id="UP001059893">
    <property type="component" value="Unassembled WGS sequence"/>
</dbReference>
<gene>
    <name evidence="2" type="ORF">MCOR33_009118</name>
</gene>
<comment type="caution">
    <text evidence="2">The sequence shown here is derived from an EMBL/GenBank/DDBJ whole genome shotgun (WGS) entry which is preliminary data.</text>
</comment>
<feature type="region of interest" description="Disordered" evidence="1">
    <location>
        <begin position="1"/>
        <end position="23"/>
    </location>
</feature>
<protein>
    <recommendedName>
        <fullName evidence="4">Nucleoside phosphorylase domain-containing protein</fullName>
    </recommendedName>
</protein>
<dbReference type="InterPro" id="IPR053137">
    <property type="entry name" value="NLR-like"/>
</dbReference>
<dbReference type="EMBL" id="JABSND010000242">
    <property type="protein sequence ID" value="KAI6293481.1"/>
    <property type="molecule type" value="Genomic_DNA"/>
</dbReference>
<evidence type="ECO:0000313" key="2">
    <source>
        <dbReference type="EMBL" id="KAI6293481.1"/>
    </source>
</evidence>
<proteinExistence type="predicted"/>